<name>A0ABX4WJE0_9CYAN</name>
<dbReference type="RefSeq" id="WP_102939096.1">
    <property type="nucleotide sequence ID" value="NZ_NJHS01000291.1"/>
</dbReference>
<feature type="compositionally biased region" description="Basic and acidic residues" evidence="1">
    <location>
        <begin position="1"/>
        <end position="12"/>
    </location>
</feature>
<reference evidence="2 3" key="1">
    <citation type="submission" date="2017-06" db="EMBL/GenBank/DDBJ databases">
        <title>Genome variation in co-occurring toxic Cylindrospermopsis raciborskii strains determines phenotypic plasticity.</title>
        <authorList>
            <person name="Willis A."/>
            <person name="Woodhouse J."/>
            <person name="Ongley S."/>
            <person name="Jex A."/>
            <person name="Burford M."/>
            <person name="Neilan B."/>
        </authorList>
    </citation>
    <scope>NUCLEOTIDE SEQUENCE [LARGE SCALE GENOMIC DNA]</scope>
    <source>
        <strain evidence="2 3">C07</strain>
    </source>
</reference>
<proteinExistence type="predicted"/>
<dbReference type="EMBL" id="NJHS01000291">
    <property type="protein sequence ID" value="PNJ93278.1"/>
    <property type="molecule type" value="Genomic_DNA"/>
</dbReference>
<organism evidence="2 3">
    <name type="scientific">Cylindrospermopsis raciborskii C07</name>
    <dbReference type="NCBI Taxonomy" id="2014886"/>
    <lineage>
        <taxon>Bacteria</taxon>
        <taxon>Bacillati</taxon>
        <taxon>Cyanobacteriota</taxon>
        <taxon>Cyanophyceae</taxon>
        <taxon>Nostocales</taxon>
        <taxon>Aphanizomenonaceae</taxon>
        <taxon>Cylindrospermopsis</taxon>
    </lineage>
</organism>
<dbReference type="InterPro" id="IPR049816">
    <property type="entry name" value="McdB"/>
</dbReference>
<dbReference type="Pfam" id="PF26392">
    <property type="entry name" value="McdB"/>
    <property type="match status" value="1"/>
</dbReference>
<dbReference type="Proteomes" id="UP000236284">
    <property type="component" value="Unassembled WGS sequence"/>
</dbReference>
<gene>
    <name evidence="2" type="ORF">CEP15_14965</name>
</gene>
<comment type="caution">
    <text evidence="2">The sequence shown here is derived from an EMBL/GenBank/DDBJ whole genome shotgun (WGS) entry which is preliminary data.</text>
</comment>
<feature type="region of interest" description="Disordered" evidence="1">
    <location>
        <begin position="1"/>
        <end position="21"/>
    </location>
</feature>
<evidence type="ECO:0000313" key="2">
    <source>
        <dbReference type="EMBL" id="PNJ93278.1"/>
    </source>
</evidence>
<sequence>MTLFDKIKKEHNSPTVKVPPRQDDIIPKQEVIESESNFNHGELHKYTEPDVSPISIASLEKELQSFPSLSNKKIVLRLEEDIYEGIRVICYEHDITVETLLEAYFSLCKSQPKLMDKILKEAQSRIKGRTKAGNIRSLITKIKNLTSK</sequence>
<protein>
    <submittedName>
        <fullName evidence="2">Uncharacterized protein</fullName>
    </submittedName>
</protein>
<evidence type="ECO:0000313" key="3">
    <source>
        <dbReference type="Proteomes" id="UP000236284"/>
    </source>
</evidence>
<accession>A0ABX4WJE0</accession>
<keyword evidence="3" id="KW-1185">Reference proteome</keyword>
<dbReference type="CDD" id="cd21138">
    <property type="entry name" value="McdB-like"/>
    <property type="match status" value="1"/>
</dbReference>
<evidence type="ECO:0000256" key="1">
    <source>
        <dbReference type="SAM" id="MobiDB-lite"/>
    </source>
</evidence>